<reference evidence="7 8" key="1">
    <citation type="submission" date="2024-02" db="EMBL/GenBank/DDBJ databases">
        <title>High-quality chromosome-scale genome assembly of Pensacola bahiagrass (Paspalum notatum Flugge var. saurae).</title>
        <authorList>
            <person name="Vega J.M."/>
            <person name="Podio M."/>
            <person name="Orjuela J."/>
            <person name="Siena L.A."/>
            <person name="Pessino S.C."/>
            <person name="Combes M.C."/>
            <person name="Mariac C."/>
            <person name="Albertini E."/>
            <person name="Pupilli F."/>
            <person name="Ortiz J.P.A."/>
            <person name="Leblanc O."/>
        </authorList>
    </citation>
    <scope>NUCLEOTIDE SEQUENCE [LARGE SCALE GENOMIC DNA]</scope>
    <source>
        <strain evidence="7">R1</strain>
        <tissue evidence="7">Leaf</tissue>
    </source>
</reference>
<evidence type="ECO:0000256" key="1">
    <source>
        <dbReference type="ARBA" id="ARBA00022723"/>
    </source>
</evidence>
<evidence type="ECO:0000313" key="8">
    <source>
        <dbReference type="Proteomes" id="UP001341281"/>
    </source>
</evidence>
<dbReference type="Pfam" id="PF10551">
    <property type="entry name" value="MULE"/>
    <property type="match status" value="1"/>
</dbReference>
<dbReference type="SMART" id="SM00575">
    <property type="entry name" value="ZnF_PMZ"/>
    <property type="match status" value="1"/>
</dbReference>
<name>A0AAQ3PGH3_PASNO</name>
<dbReference type="InterPro" id="IPR018289">
    <property type="entry name" value="MULE_transposase_dom"/>
</dbReference>
<dbReference type="InterPro" id="IPR006564">
    <property type="entry name" value="Znf_PMZ"/>
</dbReference>
<sequence>MSNCICEGGVAEIYVENPVVQSSDDDQDEDGSEYQEEEEEEADGSNDSPCDNAIQTVAEAQSHKRTGRVQSREEIQKQIQRVKAWYSPTKSKEEGKGKEVMVSSHCDDVDAESSDSDFLAGDECSSEDDEEVKQINEKFKEFKKQLKKGELHDLDDGIVYEINPVPGQQEIEDAGNATPYEDSSEEEESLEDSDGNLTTQSSQYPRFNSNDPIPKFELGMKFRGKKQFKKAIIKHGMVERKLIKFYKNEATRMIAKCDWTTCAWRCMLSTNSRTSSWQISSFIQEHTCPPRRDNRLVTAKRVAEKYEKFILANPSWSLERMRQTIQEEMFVDVSIPKLKRAKSIVLQKALDSTKGQYKHLYSYQEELLRSNPGSTVVIKRDTEGVDHVFQRMYICLDACKRGFKAGCRKVVGLDGCFFKGATNGELLCAIGRDANNQMYPIAWAVVEKENNDSWDWFCDLLFRDIDVEDGLDWVFISDQQKWRSGLPMLNIGTVLGTYMPIGERSIRRRNGEALRYCAKAPCMTLFNLAKARLAKRTPQGAQGIMQTDPQHWSRAWFRLGSNCDSVDNNMCESFNKWIVEARFYPIITMLEAIRRKVMVRIQQNRTKAESWNTLICPNILKKVNSYITLSSSCHAICNGQHQFEVQHFANRFTVDLSKKQCSCRYWQLSGLPCPHAISCIFYKTNSLAQYIAPCYSVAEFKKTYTYACGH</sequence>
<evidence type="ECO:0000256" key="2">
    <source>
        <dbReference type="ARBA" id="ARBA00022771"/>
    </source>
</evidence>
<evidence type="ECO:0000259" key="6">
    <source>
        <dbReference type="PROSITE" id="PS50966"/>
    </source>
</evidence>
<organism evidence="7 8">
    <name type="scientific">Paspalum notatum var. saurae</name>
    <dbReference type="NCBI Taxonomy" id="547442"/>
    <lineage>
        <taxon>Eukaryota</taxon>
        <taxon>Viridiplantae</taxon>
        <taxon>Streptophyta</taxon>
        <taxon>Embryophyta</taxon>
        <taxon>Tracheophyta</taxon>
        <taxon>Spermatophyta</taxon>
        <taxon>Magnoliopsida</taxon>
        <taxon>Liliopsida</taxon>
        <taxon>Poales</taxon>
        <taxon>Poaceae</taxon>
        <taxon>PACMAD clade</taxon>
        <taxon>Panicoideae</taxon>
        <taxon>Andropogonodae</taxon>
        <taxon>Paspaleae</taxon>
        <taxon>Paspalinae</taxon>
        <taxon>Paspalum</taxon>
    </lineage>
</organism>
<evidence type="ECO:0000256" key="4">
    <source>
        <dbReference type="PROSITE-ProRule" id="PRU00325"/>
    </source>
</evidence>
<dbReference type="InterPro" id="IPR007527">
    <property type="entry name" value="Znf_SWIM"/>
</dbReference>
<dbReference type="PANTHER" id="PTHR31973">
    <property type="entry name" value="POLYPROTEIN, PUTATIVE-RELATED"/>
    <property type="match status" value="1"/>
</dbReference>
<dbReference type="Pfam" id="PF04434">
    <property type="entry name" value="SWIM"/>
    <property type="match status" value="1"/>
</dbReference>
<feature type="compositionally biased region" description="Polar residues" evidence="5">
    <location>
        <begin position="195"/>
        <end position="211"/>
    </location>
</feature>
<accession>A0AAQ3PGH3</accession>
<gene>
    <name evidence="7" type="ORF">U9M48_000077</name>
</gene>
<dbReference type="EMBL" id="CP144745">
    <property type="protein sequence ID" value="WVZ48656.1"/>
    <property type="molecule type" value="Genomic_DNA"/>
</dbReference>
<feature type="compositionally biased region" description="Acidic residues" evidence="5">
    <location>
        <begin position="182"/>
        <end position="194"/>
    </location>
</feature>
<keyword evidence="1" id="KW-0479">Metal-binding</keyword>
<feature type="region of interest" description="Disordered" evidence="5">
    <location>
        <begin position="107"/>
        <end position="130"/>
    </location>
</feature>
<keyword evidence="2 4" id="KW-0863">Zinc-finger</keyword>
<protein>
    <recommendedName>
        <fullName evidence="6">SWIM-type domain-containing protein</fullName>
    </recommendedName>
</protein>
<evidence type="ECO:0000256" key="5">
    <source>
        <dbReference type="SAM" id="MobiDB-lite"/>
    </source>
</evidence>
<dbReference type="GO" id="GO:0008270">
    <property type="term" value="F:zinc ion binding"/>
    <property type="evidence" value="ECO:0007669"/>
    <property type="project" value="UniProtKB-KW"/>
</dbReference>
<dbReference type="PROSITE" id="PS50966">
    <property type="entry name" value="ZF_SWIM"/>
    <property type="match status" value="1"/>
</dbReference>
<evidence type="ECO:0000256" key="3">
    <source>
        <dbReference type="ARBA" id="ARBA00022833"/>
    </source>
</evidence>
<dbReference type="PANTHER" id="PTHR31973:SF187">
    <property type="entry name" value="MUTATOR TRANSPOSASE MUDRA PROTEIN"/>
    <property type="match status" value="1"/>
</dbReference>
<keyword evidence="3" id="KW-0862">Zinc</keyword>
<feature type="region of interest" description="Disordered" evidence="5">
    <location>
        <begin position="167"/>
        <end position="212"/>
    </location>
</feature>
<feature type="compositionally biased region" description="Acidic residues" evidence="5">
    <location>
        <begin position="23"/>
        <end position="44"/>
    </location>
</feature>
<keyword evidence="8" id="KW-1185">Reference proteome</keyword>
<evidence type="ECO:0000313" key="7">
    <source>
        <dbReference type="EMBL" id="WVZ48656.1"/>
    </source>
</evidence>
<feature type="region of interest" description="Disordered" evidence="5">
    <location>
        <begin position="15"/>
        <end position="75"/>
    </location>
</feature>
<feature type="domain" description="SWIM-type" evidence="6">
    <location>
        <begin position="652"/>
        <end position="684"/>
    </location>
</feature>
<dbReference type="AlphaFoldDB" id="A0AAQ3PGH3"/>
<proteinExistence type="predicted"/>
<dbReference type="InterPro" id="IPR004332">
    <property type="entry name" value="Transposase_MuDR"/>
</dbReference>
<dbReference type="Pfam" id="PF03108">
    <property type="entry name" value="DBD_Tnp_Mut"/>
    <property type="match status" value="1"/>
</dbReference>
<dbReference type="Proteomes" id="UP001341281">
    <property type="component" value="Chromosome 01"/>
</dbReference>